<comment type="catalytic activity">
    <reaction evidence="14 15">
        <text>FMN + ATP + H(+) = FAD + diphosphate</text>
        <dbReference type="Rhea" id="RHEA:17237"/>
        <dbReference type="ChEBI" id="CHEBI:15378"/>
        <dbReference type="ChEBI" id="CHEBI:30616"/>
        <dbReference type="ChEBI" id="CHEBI:33019"/>
        <dbReference type="ChEBI" id="CHEBI:57692"/>
        <dbReference type="ChEBI" id="CHEBI:58210"/>
        <dbReference type="EC" id="2.7.7.2"/>
    </reaction>
</comment>
<protein>
    <recommendedName>
        <fullName evidence="15">Riboflavin biosynthesis protein</fullName>
    </recommendedName>
    <domain>
        <recommendedName>
            <fullName evidence="15">Riboflavin kinase</fullName>
            <ecNumber evidence="15">2.7.1.26</ecNumber>
        </recommendedName>
        <alternativeName>
            <fullName evidence="15">Flavokinase</fullName>
        </alternativeName>
    </domain>
    <domain>
        <recommendedName>
            <fullName evidence="15">FMN adenylyltransferase</fullName>
            <ecNumber evidence="15">2.7.7.2</ecNumber>
        </recommendedName>
        <alternativeName>
            <fullName evidence="15">FAD pyrophosphorylase</fullName>
        </alternativeName>
        <alternativeName>
            <fullName evidence="15">FAD synthase</fullName>
        </alternativeName>
    </domain>
</protein>
<dbReference type="NCBIfam" id="NF004160">
    <property type="entry name" value="PRK05627.1-3"/>
    <property type="match status" value="1"/>
</dbReference>
<dbReference type="Gene3D" id="3.40.50.620">
    <property type="entry name" value="HUPs"/>
    <property type="match status" value="1"/>
</dbReference>
<keyword evidence="10 15" id="KW-0274">FAD</keyword>
<comment type="catalytic activity">
    <reaction evidence="13 15">
        <text>riboflavin + ATP = FMN + ADP + H(+)</text>
        <dbReference type="Rhea" id="RHEA:14357"/>
        <dbReference type="ChEBI" id="CHEBI:15378"/>
        <dbReference type="ChEBI" id="CHEBI:30616"/>
        <dbReference type="ChEBI" id="CHEBI:57986"/>
        <dbReference type="ChEBI" id="CHEBI:58210"/>
        <dbReference type="ChEBI" id="CHEBI:456216"/>
        <dbReference type="EC" id="2.7.1.26"/>
    </reaction>
</comment>
<sequence>MKIYHQLSEFKKLDNAIVTIGTFDGVHYGHQKIIKRLCNLAKASGGESVLLTFFPHPRMIINPENQELKMINTINEKAEILANLGVDHLIITPFTRDFSNLSPKDYIKNILVDAIGTKKIIIGYDHRFGKDREGNIKLLESFGNEYGYEVEEIPEQDINDVAVSSTKIRNALLQGNVDLANDYLGYNFSLYGPVIKGDKIGRTIGFPTANIFIEETYKLIPGDGIYAVTVEMYEVESPKLKVESSKLKVESQNTNPNTALSTLNAQRSTYKGMAYIGHRPTINGMTRNIEVNIFDFNKEIYGQNIKMNFLHFLRPDVKFTGLDTLTQQLQADKEATLAYFNGK</sequence>
<dbReference type="SUPFAM" id="SSF82114">
    <property type="entry name" value="Riboflavin kinase-like"/>
    <property type="match status" value="1"/>
</dbReference>
<evidence type="ECO:0000256" key="6">
    <source>
        <dbReference type="ARBA" id="ARBA00022679"/>
    </source>
</evidence>
<dbReference type="SMART" id="SM00904">
    <property type="entry name" value="Flavokinase"/>
    <property type="match status" value="1"/>
</dbReference>
<dbReference type="InterPro" id="IPR023465">
    <property type="entry name" value="Riboflavin_kinase_dom_sf"/>
</dbReference>
<keyword evidence="4 15" id="KW-0285">Flavoprotein</keyword>
<keyword evidence="12" id="KW-0511">Multifunctional enzyme</keyword>
<reference evidence="17" key="1">
    <citation type="submission" date="2022-03" db="EMBL/GenBank/DDBJ databases">
        <authorList>
            <person name="Woo C.Y."/>
        </authorList>
    </citation>
    <scope>NUCLEOTIDE SEQUENCE</scope>
    <source>
        <strain evidence="17">CYS-01</strain>
    </source>
</reference>
<dbReference type="NCBIfam" id="TIGR00125">
    <property type="entry name" value="cyt_tran_rel"/>
    <property type="match status" value="1"/>
</dbReference>
<comment type="similarity">
    <text evidence="15">Belongs to the ribF family.</text>
</comment>
<evidence type="ECO:0000313" key="18">
    <source>
        <dbReference type="Proteomes" id="UP001165460"/>
    </source>
</evidence>
<dbReference type="Pfam" id="PF06574">
    <property type="entry name" value="FAD_syn"/>
    <property type="match status" value="1"/>
</dbReference>
<feature type="domain" description="Riboflavin kinase" evidence="16">
    <location>
        <begin position="183"/>
        <end position="341"/>
    </location>
</feature>
<evidence type="ECO:0000256" key="15">
    <source>
        <dbReference type="PIRNR" id="PIRNR004491"/>
    </source>
</evidence>
<evidence type="ECO:0000256" key="9">
    <source>
        <dbReference type="ARBA" id="ARBA00022777"/>
    </source>
</evidence>
<dbReference type="EMBL" id="JALGBH010000002">
    <property type="protein sequence ID" value="MCJ0742656.1"/>
    <property type="molecule type" value="Genomic_DNA"/>
</dbReference>
<evidence type="ECO:0000256" key="7">
    <source>
        <dbReference type="ARBA" id="ARBA00022695"/>
    </source>
</evidence>
<evidence type="ECO:0000256" key="14">
    <source>
        <dbReference type="ARBA" id="ARBA00049494"/>
    </source>
</evidence>
<gene>
    <name evidence="17" type="ORF">MMF97_08035</name>
</gene>
<name>A0ABS9ZWG5_9SPHI</name>
<dbReference type="PANTHER" id="PTHR22749:SF6">
    <property type="entry name" value="RIBOFLAVIN KINASE"/>
    <property type="match status" value="1"/>
</dbReference>
<dbReference type="Gene3D" id="2.40.30.30">
    <property type="entry name" value="Riboflavin kinase-like"/>
    <property type="match status" value="1"/>
</dbReference>
<dbReference type="RefSeq" id="WP_243361321.1">
    <property type="nucleotide sequence ID" value="NZ_JALGBH010000002.1"/>
</dbReference>
<dbReference type="PANTHER" id="PTHR22749">
    <property type="entry name" value="RIBOFLAVIN KINASE/FMN ADENYLYLTRANSFERASE"/>
    <property type="match status" value="1"/>
</dbReference>
<evidence type="ECO:0000256" key="1">
    <source>
        <dbReference type="ARBA" id="ARBA00002121"/>
    </source>
</evidence>
<keyword evidence="7 15" id="KW-0548">Nucleotidyltransferase</keyword>
<comment type="caution">
    <text evidence="17">The sequence shown here is derived from an EMBL/GenBank/DDBJ whole genome shotgun (WGS) entry which is preliminary data.</text>
</comment>
<evidence type="ECO:0000256" key="13">
    <source>
        <dbReference type="ARBA" id="ARBA00047880"/>
    </source>
</evidence>
<evidence type="ECO:0000256" key="10">
    <source>
        <dbReference type="ARBA" id="ARBA00022827"/>
    </source>
</evidence>
<evidence type="ECO:0000256" key="5">
    <source>
        <dbReference type="ARBA" id="ARBA00022643"/>
    </source>
</evidence>
<keyword evidence="18" id="KW-1185">Reference proteome</keyword>
<dbReference type="EC" id="2.7.1.26" evidence="15"/>
<keyword evidence="6 15" id="KW-0808">Transferase</keyword>
<dbReference type="CDD" id="cd02064">
    <property type="entry name" value="FAD_synthetase_N"/>
    <property type="match status" value="1"/>
</dbReference>
<comment type="function">
    <text evidence="1">Catalyzes the phosphorylation of riboflavin to FMN followed by the adenylation of FMN to FAD.</text>
</comment>
<dbReference type="GO" id="GO:0003919">
    <property type="term" value="F:FMN adenylyltransferase activity"/>
    <property type="evidence" value="ECO:0007669"/>
    <property type="project" value="UniProtKB-EC"/>
</dbReference>
<dbReference type="GO" id="GO:0008531">
    <property type="term" value="F:riboflavin kinase activity"/>
    <property type="evidence" value="ECO:0007669"/>
    <property type="project" value="UniProtKB-EC"/>
</dbReference>
<dbReference type="SUPFAM" id="SSF52374">
    <property type="entry name" value="Nucleotidylyl transferase"/>
    <property type="match status" value="1"/>
</dbReference>
<evidence type="ECO:0000259" key="16">
    <source>
        <dbReference type="SMART" id="SM00904"/>
    </source>
</evidence>
<evidence type="ECO:0000256" key="11">
    <source>
        <dbReference type="ARBA" id="ARBA00022840"/>
    </source>
</evidence>
<dbReference type="InterPro" id="IPR004821">
    <property type="entry name" value="Cyt_trans-like"/>
</dbReference>
<keyword evidence="8 15" id="KW-0547">Nucleotide-binding</keyword>
<comment type="pathway">
    <text evidence="2 15">Cofactor biosynthesis; FAD biosynthesis; FAD from FMN: step 1/1.</text>
</comment>
<keyword evidence="5 15" id="KW-0288">FMN</keyword>
<dbReference type="InterPro" id="IPR014729">
    <property type="entry name" value="Rossmann-like_a/b/a_fold"/>
</dbReference>
<proteinExistence type="inferred from homology"/>
<dbReference type="InterPro" id="IPR015864">
    <property type="entry name" value="FAD_synthase"/>
</dbReference>
<evidence type="ECO:0000256" key="2">
    <source>
        <dbReference type="ARBA" id="ARBA00004726"/>
    </source>
</evidence>
<accession>A0ABS9ZWG5</accession>
<comment type="pathway">
    <text evidence="3 15">Cofactor biosynthesis; FMN biosynthesis; FMN from riboflavin (ATP route): step 1/1.</text>
</comment>
<keyword evidence="9 15" id="KW-0418">Kinase</keyword>
<dbReference type="InterPro" id="IPR002606">
    <property type="entry name" value="Riboflavin_kinase_bac"/>
</dbReference>
<dbReference type="Pfam" id="PF01687">
    <property type="entry name" value="Flavokinase"/>
    <property type="match status" value="1"/>
</dbReference>
<evidence type="ECO:0000256" key="8">
    <source>
        <dbReference type="ARBA" id="ARBA00022741"/>
    </source>
</evidence>
<evidence type="ECO:0000256" key="12">
    <source>
        <dbReference type="ARBA" id="ARBA00023268"/>
    </source>
</evidence>
<evidence type="ECO:0000313" key="17">
    <source>
        <dbReference type="EMBL" id="MCJ0742656.1"/>
    </source>
</evidence>
<evidence type="ECO:0000256" key="3">
    <source>
        <dbReference type="ARBA" id="ARBA00005201"/>
    </source>
</evidence>
<evidence type="ECO:0000256" key="4">
    <source>
        <dbReference type="ARBA" id="ARBA00022630"/>
    </source>
</evidence>
<dbReference type="PIRSF" id="PIRSF004491">
    <property type="entry name" value="FAD_Synth"/>
    <property type="match status" value="1"/>
</dbReference>
<dbReference type="Proteomes" id="UP001165460">
    <property type="component" value="Unassembled WGS sequence"/>
</dbReference>
<dbReference type="InterPro" id="IPR015865">
    <property type="entry name" value="Riboflavin_kinase_bac/euk"/>
</dbReference>
<keyword evidence="11 15" id="KW-0067">ATP-binding</keyword>
<organism evidence="17 18">
    <name type="scientific">Pedobacter montanisoli</name>
    <dbReference type="NCBI Taxonomy" id="2923277"/>
    <lineage>
        <taxon>Bacteria</taxon>
        <taxon>Pseudomonadati</taxon>
        <taxon>Bacteroidota</taxon>
        <taxon>Sphingobacteriia</taxon>
        <taxon>Sphingobacteriales</taxon>
        <taxon>Sphingobacteriaceae</taxon>
        <taxon>Pedobacter</taxon>
    </lineage>
</organism>
<dbReference type="InterPro" id="IPR023468">
    <property type="entry name" value="Riboflavin_kinase"/>
</dbReference>
<dbReference type="EC" id="2.7.7.2" evidence="15"/>